<keyword evidence="1" id="KW-0732">Signal</keyword>
<proteinExistence type="predicted"/>
<gene>
    <name evidence="2" type="ORF">EWE74_08195</name>
</gene>
<dbReference type="AlphaFoldDB" id="A0A4Q6Y181"/>
<accession>A0A4Q6Y181</accession>
<dbReference type="RefSeq" id="WP_130140981.1">
    <property type="nucleotide sequence ID" value="NZ_SGIT01000001.1"/>
</dbReference>
<feature type="signal peptide" evidence="1">
    <location>
        <begin position="1"/>
        <end position="19"/>
    </location>
</feature>
<evidence type="ECO:0000256" key="1">
    <source>
        <dbReference type="SAM" id="SignalP"/>
    </source>
</evidence>
<keyword evidence="3" id="KW-1185">Reference proteome</keyword>
<name>A0A4Q6Y181_9SPHI</name>
<reference evidence="2 3" key="1">
    <citation type="submission" date="2019-02" db="EMBL/GenBank/DDBJ databases">
        <authorList>
            <person name="Li Y."/>
        </authorList>
    </citation>
    <scope>NUCLEOTIDE SEQUENCE [LARGE SCALE GENOMIC DNA]</scope>
    <source>
        <strain evidence="2 3">30C10-4-7</strain>
    </source>
</reference>
<evidence type="ECO:0000313" key="2">
    <source>
        <dbReference type="EMBL" id="RZF62756.1"/>
    </source>
</evidence>
<evidence type="ECO:0000313" key="3">
    <source>
        <dbReference type="Proteomes" id="UP000292855"/>
    </source>
</evidence>
<organism evidence="2 3">
    <name type="scientific">Sphingobacterium corticibacterium</name>
    <dbReference type="NCBI Taxonomy" id="2484746"/>
    <lineage>
        <taxon>Bacteria</taxon>
        <taxon>Pseudomonadati</taxon>
        <taxon>Bacteroidota</taxon>
        <taxon>Sphingobacteriia</taxon>
        <taxon>Sphingobacteriales</taxon>
        <taxon>Sphingobacteriaceae</taxon>
        <taxon>Sphingobacterium</taxon>
    </lineage>
</organism>
<dbReference type="EMBL" id="SGIT01000001">
    <property type="protein sequence ID" value="RZF62756.1"/>
    <property type="molecule type" value="Genomic_DNA"/>
</dbReference>
<evidence type="ECO:0008006" key="4">
    <source>
        <dbReference type="Google" id="ProtNLM"/>
    </source>
</evidence>
<sequence length="114" mass="12949">MKRCYLFLTAILLIVTACTKDEAPTDTSECVVRMKELYKAELKCTKKDAMEVNLYSGLYKNELVYFTMTMCPNCNTVPPSSGYTCGNKKVDFNNFGNVSDIKQVYNSCTKEFTE</sequence>
<dbReference type="OrthoDB" id="710984at2"/>
<protein>
    <recommendedName>
        <fullName evidence="4">Lipoprotein</fullName>
    </recommendedName>
</protein>
<comment type="caution">
    <text evidence="2">The sequence shown here is derived from an EMBL/GenBank/DDBJ whole genome shotgun (WGS) entry which is preliminary data.</text>
</comment>
<dbReference type="Proteomes" id="UP000292855">
    <property type="component" value="Unassembled WGS sequence"/>
</dbReference>
<feature type="chain" id="PRO_5020246409" description="Lipoprotein" evidence="1">
    <location>
        <begin position="20"/>
        <end position="114"/>
    </location>
</feature>
<dbReference type="PROSITE" id="PS51257">
    <property type="entry name" value="PROKAR_LIPOPROTEIN"/>
    <property type="match status" value="1"/>
</dbReference>